<accession>A0A7M3MA21</accession>
<name>A0A7M3MA21_9BACT</name>
<dbReference type="PROSITE" id="PS51206">
    <property type="entry name" value="SF3_HELICASE_1"/>
    <property type="match status" value="1"/>
</dbReference>
<comment type="caution">
    <text evidence="4">The sequence shown here is derived from an EMBL/GenBank/DDBJ whole genome shotgun (WGS) entry which is preliminary data.</text>
</comment>
<keyword evidence="2" id="KW-0067">ATP-binding</keyword>
<evidence type="ECO:0000256" key="2">
    <source>
        <dbReference type="ARBA" id="ARBA00022840"/>
    </source>
</evidence>
<evidence type="ECO:0000313" key="4">
    <source>
        <dbReference type="EMBL" id="TVM14163.1"/>
    </source>
</evidence>
<organism evidence="4 5">
    <name type="scientific">Oceanidesulfovibrio indonesiensis</name>
    <dbReference type="NCBI Taxonomy" id="54767"/>
    <lineage>
        <taxon>Bacteria</taxon>
        <taxon>Pseudomonadati</taxon>
        <taxon>Thermodesulfobacteriota</taxon>
        <taxon>Desulfovibrionia</taxon>
        <taxon>Desulfovibrionales</taxon>
        <taxon>Desulfovibrionaceae</taxon>
        <taxon>Oceanidesulfovibrio</taxon>
    </lineage>
</organism>
<feature type="domain" description="SF3 helicase" evidence="3">
    <location>
        <begin position="102"/>
        <end position="270"/>
    </location>
</feature>
<dbReference type="InterPro" id="IPR045455">
    <property type="entry name" value="NrS-1_pol-like_helicase"/>
</dbReference>
<dbReference type="GO" id="GO:0005524">
    <property type="term" value="F:ATP binding"/>
    <property type="evidence" value="ECO:0007669"/>
    <property type="project" value="UniProtKB-KW"/>
</dbReference>
<dbReference type="Proteomes" id="UP000448292">
    <property type="component" value="Unassembled WGS sequence"/>
</dbReference>
<evidence type="ECO:0000313" key="5">
    <source>
        <dbReference type="Proteomes" id="UP000448292"/>
    </source>
</evidence>
<gene>
    <name evidence="4" type="ORF">DPQ33_17780</name>
</gene>
<dbReference type="InterPro" id="IPR014015">
    <property type="entry name" value="Helicase_SF3_DNA-vir"/>
</dbReference>
<dbReference type="Gene3D" id="3.40.50.300">
    <property type="entry name" value="P-loop containing nucleotide triphosphate hydrolases"/>
    <property type="match status" value="1"/>
</dbReference>
<dbReference type="Pfam" id="PF19263">
    <property type="entry name" value="DUF5906"/>
    <property type="match status" value="1"/>
</dbReference>
<proteinExistence type="predicted"/>
<dbReference type="SUPFAM" id="SSF52540">
    <property type="entry name" value="P-loop containing nucleoside triphosphate hydrolases"/>
    <property type="match status" value="1"/>
</dbReference>
<dbReference type="AlphaFoldDB" id="A0A7M3MA21"/>
<evidence type="ECO:0000256" key="1">
    <source>
        <dbReference type="ARBA" id="ARBA00022741"/>
    </source>
</evidence>
<protein>
    <recommendedName>
        <fullName evidence="3">SF3 helicase domain-containing protein</fullName>
    </recommendedName>
</protein>
<reference evidence="4 5" key="1">
    <citation type="submission" date="2018-06" db="EMBL/GenBank/DDBJ databases">
        <title>Complete genome of Desulfovibrio indonesiensis P37SLT.</title>
        <authorList>
            <person name="Crispim J.S."/>
            <person name="Vidigal P.M.P."/>
            <person name="Silva L.C.F."/>
            <person name="Laguardia C.N."/>
            <person name="Araujo L.C."/>
            <person name="Dias R.S."/>
            <person name="Sousa M.P."/>
            <person name="Paula S.O."/>
            <person name="Silva C."/>
        </authorList>
    </citation>
    <scope>NUCLEOTIDE SEQUENCE [LARGE SCALE GENOMIC DNA]</scope>
    <source>
        <strain evidence="4 5">P37SLT</strain>
    </source>
</reference>
<sequence>MTKNDRVSFVTKTDFATLMQNKVVKVKAGNGENKLLPANVAWLSSPDRREYAGLIFDPSEDIKARTPLATRYYNLFKGFPVTSQEGDWSLFKAHIREVICGGDERVFKYVLAWLADLFQNPGGKRPGVAIVLRGGQGTGKGVFVNGIGNALGEHYTYVSNPEHLTGRFNSHLATSVLVFLDEAYGSHNKRASSVLKAMVTEDMMMLEHKGKDAIPLKNCIRIIMASNDQWVVPAGMDERRFCVLDVSSARQGDYEYFKAICDELENGGREAMVHELIHMDINGFDLRNFPKTDALLDNKLSSLSPVGKFWFQCLQNGVLPESLNGEWGITPSNALHKAYLAFATDMGVRCKADSSRFFKEILAFCPAERKRLPQQKSGTRPWGYLFPPLYECRRIFDNKLGASIQWGDGDEEDMTGWSLEKGPAG</sequence>
<keyword evidence="1" id="KW-0547">Nucleotide-binding</keyword>
<evidence type="ECO:0000259" key="3">
    <source>
        <dbReference type="PROSITE" id="PS51206"/>
    </source>
</evidence>
<keyword evidence="5" id="KW-1185">Reference proteome</keyword>
<dbReference type="EMBL" id="QMIE01000027">
    <property type="protein sequence ID" value="TVM14163.1"/>
    <property type="molecule type" value="Genomic_DNA"/>
</dbReference>
<dbReference type="InterPro" id="IPR027417">
    <property type="entry name" value="P-loop_NTPase"/>
</dbReference>